<dbReference type="SUPFAM" id="SSF56300">
    <property type="entry name" value="Metallo-dependent phosphatases"/>
    <property type="match status" value="1"/>
</dbReference>
<proteinExistence type="predicted"/>
<evidence type="ECO:0000313" key="5">
    <source>
        <dbReference type="Proteomes" id="UP001321492"/>
    </source>
</evidence>
<name>A0ABT7ACC6_9HYPH</name>
<feature type="transmembrane region" description="Helical" evidence="1">
    <location>
        <begin position="21"/>
        <end position="45"/>
    </location>
</feature>
<evidence type="ECO:0000256" key="1">
    <source>
        <dbReference type="SAM" id="Phobius"/>
    </source>
</evidence>
<keyword evidence="1" id="KW-0472">Membrane</keyword>
<dbReference type="CDD" id="cd07389">
    <property type="entry name" value="MPP_PhoD"/>
    <property type="match status" value="1"/>
</dbReference>
<reference evidence="4 5" key="1">
    <citation type="submission" date="2023-05" db="EMBL/GenBank/DDBJ databases">
        <title>Chelatococcus sp. nov., a moderately thermophilic bacterium isolated from hot spring microbial mat.</title>
        <authorList>
            <person name="Hu C.-J."/>
            <person name="Li W.-J."/>
        </authorList>
    </citation>
    <scope>NUCLEOTIDE SEQUENCE [LARGE SCALE GENOMIC DNA]</scope>
    <source>
        <strain evidence="4 5">SYSU G07232</strain>
    </source>
</reference>
<keyword evidence="1" id="KW-1133">Transmembrane helix</keyword>
<dbReference type="InterPro" id="IPR029052">
    <property type="entry name" value="Metallo-depent_PP-like"/>
</dbReference>
<dbReference type="InterPro" id="IPR018946">
    <property type="entry name" value="PhoD-like_MPP"/>
</dbReference>
<keyword evidence="5" id="KW-1185">Reference proteome</keyword>
<dbReference type="InterPro" id="IPR006311">
    <property type="entry name" value="TAT_signal"/>
</dbReference>
<dbReference type="PANTHER" id="PTHR43606:SF2">
    <property type="entry name" value="ALKALINE PHOSPHATASE FAMILY PROTEIN (AFU_ORTHOLOGUE AFUA_5G03860)"/>
    <property type="match status" value="1"/>
</dbReference>
<sequence length="537" mass="60135">MGHRFGNGFDIDHFATLDRRALLRGLGASALVTAGGGLFAGSVWANPVFAAYPFALGIASGDPAADGFVIWTKIAPRPLEPNGGMPRKAVEVDWAVATDERMRQVVQKGRTMAHPELGHSVHVEIGGLEAGRDYFYQFTIGGERSRVGRTRTLPAAGAPLGQLRFAVAGCQRYEDGHFTAWRHIAGERFDFVYHYGDYIYEYRLLRPGERALPVVRVMPGEPDEIYTLNDYRHRYAIYKSDPDLQAAHASAPFLMSYDDHEVDNNWAGDRSEENTPPELFLLRRAAAFQAWYEHMPVRRALMPRGPDILAYRRFAVGDLLSFNLLDTRLFRSDQPCGDGVKPNCREAFNTDRTMLGATQERWLHDGFMETKARWNVLGQQVIVMRNDRDPDPAVFAPSLDKWDGAVAARDRLFAAVEETKLANLVVLTGDIHNNWAGELKKNFDDEKSATLGVEFVATSITSGGDGFDTNDTFRALMTQDPHIKFFNNQRGYMRHVVTPQRWQADYQVLDKVSVPDGRLSTRRSFVVESGSGGLLDA</sequence>
<protein>
    <submittedName>
        <fullName evidence="4">Alkaline phosphatase D family protein</fullName>
    </submittedName>
</protein>
<dbReference type="PROSITE" id="PS51318">
    <property type="entry name" value="TAT"/>
    <property type="match status" value="1"/>
</dbReference>
<comment type="caution">
    <text evidence="4">The sequence shown here is derived from an EMBL/GenBank/DDBJ whole genome shotgun (WGS) entry which is preliminary data.</text>
</comment>
<dbReference type="InterPro" id="IPR038607">
    <property type="entry name" value="PhoD-like_sf"/>
</dbReference>
<feature type="domain" description="PhoD-like phosphatase metallophosphatase" evidence="2">
    <location>
        <begin position="165"/>
        <end position="506"/>
    </location>
</feature>
<dbReference type="InterPro" id="IPR032093">
    <property type="entry name" value="PhoD_N"/>
</dbReference>
<gene>
    <name evidence="4" type="ORF">QNA08_02020</name>
</gene>
<keyword evidence="1" id="KW-0812">Transmembrane</keyword>
<evidence type="ECO:0000259" key="3">
    <source>
        <dbReference type="Pfam" id="PF16655"/>
    </source>
</evidence>
<dbReference type="Gene3D" id="3.60.21.70">
    <property type="entry name" value="PhoD-like phosphatase"/>
    <property type="match status" value="1"/>
</dbReference>
<evidence type="ECO:0000313" key="4">
    <source>
        <dbReference type="EMBL" id="MDJ1157018.1"/>
    </source>
</evidence>
<organism evidence="4 5">
    <name type="scientific">Chelatococcus albus</name>
    <dbReference type="NCBI Taxonomy" id="3047466"/>
    <lineage>
        <taxon>Bacteria</taxon>
        <taxon>Pseudomonadati</taxon>
        <taxon>Pseudomonadota</taxon>
        <taxon>Alphaproteobacteria</taxon>
        <taxon>Hyphomicrobiales</taxon>
        <taxon>Chelatococcaceae</taxon>
        <taxon>Chelatococcus</taxon>
    </lineage>
</organism>
<accession>A0ABT7ACC6</accession>
<dbReference type="Gene3D" id="2.60.40.380">
    <property type="entry name" value="Purple acid phosphatase-like, N-terminal"/>
    <property type="match status" value="1"/>
</dbReference>
<dbReference type="EMBL" id="JASJEV010000001">
    <property type="protein sequence ID" value="MDJ1157018.1"/>
    <property type="molecule type" value="Genomic_DNA"/>
</dbReference>
<dbReference type="Pfam" id="PF16655">
    <property type="entry name" value="PhoD_N"/>
    <property type="match status" value="1"/>
</dbReference>
<dbReference type="Pfam" id="PF09423">
    <property type="entry name" value="PhoD"/>
    <property type="match status" value="1"/>
</dbReference>
<dbReference type="InterPro" id="IPR052900">
    <property type="entry name" value="Phospholipid_Metab_Enz"/>
</dbReference>
<dbReference type="PANTHER" id="PTHR43606">
    <property type="entry name" value="PHOSPHATASE, PUTATIVE (AFU_ORTHOLOGUE AFUA_6G08710)-RELATED"/>
    <property type="match status" value="1"/>
</dbReference>
<dbReference type="Proteomes" id="UP001321492">
    <property type="component" value="Unassembled WGS sequence"/>
</dbReference>
<dbReference type="RefSeq" id="WP_283739005.1">
    <property type="nucleotide sequence ID" value="NZ_JASJEV010000001.1"/>
</dbReference>
<evidence type="ECO:0000259" key="2">
    <source>
        <dbReference type="Pfam" id="PF09423"/>
    </source>
</evidence>
<feature type="domain" description="Phospholipase D N-terminal" evidence="3">
    <location>
        <begin position="56"/>
        <end position="152"/>
    </location>
</feature>